<name>A0A0F9LYG8_9ZZZZ</name>
<organism evidence="2">
    <name type="scientific">marine sediment metagenome</name>
    <dbReference type="NCBI Taxonomy" id="412755"/>
    <lineage>
        <taxon>unclassified sequences</taxon>
        <taxon>metagenomes</taxon>
        <taxon>ecological metagenomes</taxon>
    </lineage>
</organism>
<feature type="region of interest" description="Disordered" evidence="1">
    <location>
        <begin position="1"/>
        <end position="31"/>
    </location>
</feature>
<feature type="compositionally biased region" description="Polar residues" evidence="1">
    <location>
        <begin position="1"/>
        <end position="12"/>
    </location>
</feature>
<evidence type="ECO:0000256" key="1">
    <source>
        <dbReference type="SAM" id="MobiDB-lite"/>
    </source>
</evidence>
<proteinExistence type="predicted"/>
<gene>
    <name evidence="2" type="ORF">LCGC14_1220840</name>
</gene>
<comment type="caution">
    <text evidence="2">The sequence shown here is derived from an EMBL/GenBank/DDBJ whole genome shotgun (WGS) entry which is preliminary data.</text>
</comment>
<accession>A0A0F9LYG8</accession>
<reference evidence="2" key="1">
    <citation type="journal article" date="2015" name="Nature">
        <title>Complex archaea that bridge the gap between prokaryotes and eukaryotes.</title>
        <authorList>
            <person name="Spang A."/>
            <person name="Saw J.H."/>
            <person name="Jorgensen S.L."/>
            <person name="Zaremba-Niedzwiedzka K."/>
            <person name="Martijn J."/>
            <person name="Lind A.E."/>
            <person name="van Eijk R."/>
            <person name="Schleper C."/>
            <person name="Guy L."/>
            <person name="Ettema T.J."/>
        </authorList>
    </citation>
    <scope>NUCLEOTIDE SEQUENCE</scope>
</reference>
<dbReference type="EMBL" id="LAZR01006427">
    <property type="protein sequence ID" value="KKM92196.1"/>
    <property type="molecule type" value="Genomic_DNA"/>
</dbReference>
<sequence>MKKNYNNKMMSSTDEKVEKKTKRSYTFPKEGITIKADSLEEAQKELEKRQSSDK</sequence>
<protein>
    <submittedName>
        <fullName evidence="2">Uncharacterized protein</fullName>
    </submittedName>
</protein>
<dbReference type="AlphaFoldDB" id="A0A0F9LYG8"/>
<evidence type="ECO:0000313" key="2">
    <source>
        <dbReference type="EMBL" id="KKM92196.1"/>
    </source>
</evidence>